<proteinExistence type="predicted"/>
<evidence type="ECO:0000313" key="2">
    <source>
        <dbReference type="Proteomes" id="UP000237717"/>
    </source>
</evidence>
<sequence>MSKGEPKTERFQMAVSADWIDKVDSWRFANRINSRATAIRQLVEKALKLDEEVPVTTGE</sequence>
<accession>A0A2L2L8H8</accession>
<dbReference type="Proteomes" id="UP000237717">
    <property type="component" value="Chromosome I"/>
</dbReference>
<dbReference type="RefSeq" id="WP_104679310.1">
    <property type="nucleotide sequence ID" value="NZ_CP026924.1"/>
</dbReference>
<gene>
    <name evidence="1" type="ORF">At1D1609_05880</name>
</gene>
<dbReference type="AlphaFoldDB" id="A0A2L2L8H8"/>
<dbReference type="EMBL" id="CP026924">
    <property type="protein sequence ID" value="AVH40640.1"/>
    <property type="molecule type" value="Genomic_DNA"/>
</dbReference>
<protein>
    <submittedName>
        <fullName evidence="1">Uncharacterized protein</fullName>
    </submittedName>
</protein>
<evidence type="ECO:0000313" key="1">
    <source>
        <dbReference type="EMBL" id="AVH40640.1"/>
    </source>
</evidence>
<reference evidence="1 2" key="1">
    <citation type="submission" date="2018-02" db="EMBL/GenBank/DDBJ databases">
        <title>Complete genome sequence of Agrobacterium tumefaciens 1D1609.</title>
        <authorList>
            <person name="Cho S.-T."/>
            <person name="Haryono M."/>
            <person name="Chang H.-H."/>
            <person name="Santos M.N."/>
            <person name="Lai E.-M."/>
            <person name="Kuo C.-H."/>
        </authorList>
    </citation>
    <scope>NUCLEOTIDE SEQUENCE [LARGE SCALE GENOMIC DNA]</scope>
    <source>
        <strain evidence="1 2">1D1609</strain>
    </source>
</reference>
<organism evidence="1 2">
    <name type="scientific">Agrobacterium tumefaciens</name>
    <dbReference type="NCBI Taxonomy" id="358"/>
    <lineage>
        <taxon>Bacteria</taxon>
        <taxon>Pseudomonadati</taxon>
        <taxon>Pseudomonadota</taxon>
        <taxon>Alphaproteobacteria</taxon>
        <taxon>Hyphomicrobiales</taxon>
        <taxon>Rhizobiaceae</taxon>
        <taxon>Rhizobium/Agrobacterium group</taxon>
        <taxon>Agrobacterium</taxon>
        <taxon>Agrobacterium tumefaciens complex</taxon>
    </lineage>
</organism>
<name>A0A2L2L8H8_AGRTU</name>